<feature type="non-terminal residue" evidence="3">
    <location>
        <position position="103"/>
    </location>
</feature>
<protein>
    <submittedName>
        <fullName evidence="3">Uncharacterized protein</fullName>
    </submittedName>
</protein>
<evidence type="ECO:0000313" key="3">
    <source>
        <dbReference type="EMBL" id="KAH9294129.1"/>
    </source>
</evidence>
<sequence>NECIRLNFELEKLKTEMEQMSRKLIMYEKLEKRSNVLTQILCSQRDSHDRSGIGFKEESKGDESEKKKEIKTTSTPNTSSARNNKVIKTIRQRTTTPRITYAM</sequence>
<proteinExistence type="predicted"/>
<dbReference type="Proteomes" id="UP000824469">
    <property type="component" value="Unassembled WGS sequence"/>
</dbReference>
<feature type="compositionally biased region" description="Basic and acidic residues" evidence="2">
    <location>
        <begin position="45"/>
        <end position="71"/>
    </location>
</feature>
<name>A0AA38F6A7_TAXCH</name>
<feature type="non-terminal residue" evidence="3">
    <location>
        <position position="1"/>
    </location>
</feature>
<evidence type="ECO:0000313" key="4">
    <source>
        <dbReference type="Proteomes" id="UP000824469"/>
    </source>
</evidence>
<feature type="region of interest" description="Disordered" evidence="2">
    <location>
        <begin position="43"/>
        <end position="85"/>
    </location>
</feature>
<feature type="coiled-coil region" evidence="1">
    <location>
        <begin position="3"/>
        <end position="30"/>
    </location>
</feature>
<comment type="caution">
    <text evidence="3">The sequence shown here is derived from an EMBL/GenBank/DDBJ whole genome shotgun (WGS) entry which is preliminary data.</text>
</comment>
<dbReference type="AlphaFoldDB" id="A0AA38F6A7"/>
<evidence type="ECO:0000256" key="1">
    <source>
        <dbReference type="SAM" id="Coils"/>
    </source>
</evidence>
<gene>
    <name evidence="3" type="ORF">KI387_040667</name>
</gene>
<dbReference type="EMBL" id="JAHRHJ020000365">
    <property type="protein sequence ID" value="KAH9294129.1"/>
    <property type="molecule type" value="Genomic_DNA"/>
</dbReference>
<accession>A0AA38F6A7</accession>
<evidence type="ECO:0000256" key="2">
    <source>
        <dbReference type="SAM" id="MobiDB-lite"/>
    </source>
</evidence>
<reference evidence="3 4" key="1">
    <citation type="journal article" date="2021" name="Nat. Plants">
        <title>The Taxus genome provides insights into paclitaxel biosynthesis.</title>
        <authorList>
            <person name="Xiong X."/>
            <person name="Gou J."/>
            <person name="Liao Q."/>
            <person name="Li Y."/>
            <person name="Zhou Q."/>
            <person name="Bi G."/>
            <person name="Li C."/>
            <person name="Du R."/>
            <person name="Wang X."/>
            <person name="Sun T."/>
            <person name="Guo L."/>
            <person name="Liang H."/>
            <person name="Lu P."/>
            <person name="Wu Y."/>
            <person name="Zhang Z."/>
            <person name="Ro D.K."/>
            <person name="Shang Y."/>
            <person name="Huang S."/>
            <person name="Yan J."/>
        </authorList>
    </citation>
    <scope>NUCLEOTIDE SEQUENCE [LARGE SCALE GENOMIC DNA]</scope>
    <source>
        <strain evidence="3">Ta-2019</strain>
    </source>
</reference>
<organism evidence="3 4">
    <name type="scientific">Taxus chinensis</name>
    <name type="common">Chinese yew</name>
    <name type="synonym">Taxus wallichiana var. chinensis</name>
    <dbReference type="NCBI Taxonomy" id="29808"/>
    <lineage>
        <taxon>Eukaryota</taxon>
        <taxon>Viridiplantae</taxon>
        <taxon>Streptophyta</taxon>
        <taxon>Embryophyta</taxon>
        <taxon>Tracheophyta</taxon>
        <taxon>Spermatophyta</taxon>
        <taxon>Pinopsida</taxon>
        <taxon>Pinidae</taxon>
        <taxon>Conifers II</taxon>
        <taxon>Cupressales</taxon>
        <taxon>Taxaceae</taxon>
        <taxon>Taxus</taxon>
    </lineage>
</organism>
<keyword evidence="1" id="KW-0175">Coiled coil</keyword>
<keyword evidence="4" id="KW-1185">Reference proteome</keyword>